<name>A0A8S5L740_9CAUD</name>
<evidence type="ECO:0000313" key="4">
    <source>
        <dbReference type="EMBL" id="DAD65771.1"/>
    </source>
</evidence>
<dbReference type="GO" id="GO:0004518">
    <property type="term" value="F:nuclease activity"/>
    <property type="evidence" value="ECO:0007669"/>
    <property type="project" value="UniProtKB-KW"/>
</dbReference>
<dbReference type="InterPro" id="IPR023211">
    <property type="entry name" value="DNA_pol_palm_dom_sf"/>
</dbReference>
<reference evidence="4" key="1">
    <citation type="journal article" date="2021" name="Proc. Natl. Acad. Sci. U.S.A.">
        <title>A Catalog of Tens of Thousands of Viruses from Human Metagenomes Reveals Hidden Associations with Chronic Diseases.</title>
        <authorList>
            <person name="Tisza M.J."/>
            <person name="Buck C.B."/>
        </authorList>
    </citation>
    <scope>NUCLEOTIDE SEQUENCE</scope>
    <source>
        <strain evidence="4">Ctt4r3</strain>
    </source>
</reference>
<keyword evidence="3" id="KW-0175">Coiled coil</keyword>
<dbReference type="InterPro" id="IPR043502">
    <property type="entry name" value="DNA/RNA_pol_sf"/>
</dbReference>
<dbReference type="Gene3D" id="3.90.1600.10">
    <property type="entry name" value="Palm domain of DNA polymerase"/>
    <property type="match status" value="1"/>
</dbReference>
<evidence type="ECO:0000256" key="3">
    <source>
        <dbReference type="SAM" id="Coils"/>
    </source>
</evidence>
<proteinExistence type="predicted"/>
<evidence type="ECO:0000256" key="2">
    <source>
        <dbReference type="ARBA" id="ARBA00022801"/>
    </source>
</evidence>
<dbReference type="SUPFAM" id="SSF56672">
    <property type="entry name" value="DNA/RNA polymerases"/>
    <property type="match status" value="1"/>
</dbReference>
<feature type="coiled-coil region" evidence="3">
    <location>
        <begin position="415"/>
        <end position="458"/>
    </location>
</feature>
<evidence type="ECO:0000256" key="1">
    <source>
        <dbReference type="ARBA" id="ARBA00022722"/>
    </source>
</evidence>
<keyword evidence="2" id="KW-0378">Hydrolase</keyword>
<keyword evidence="1" id="KW-0540">Nuclease</keyword>
<sequence length="824" mass="95702">MIDAYIYDVEIFPNFFDVTFIPEDTPQVIIDAYKAIDIKCLAIKYGAEGDLEELKKDKRKLLEAMGARQFVIWIDYKTGHWRNDAPLIMDFFIQHKILTGYNSNNYDKFMLDILINNYKYLDVKGFNKKENKHITHILFDHSSACVDFGKGYGRLLNFKKYYKRPFTDYDIQKILYLDKTYTSLKQVAICLKWYRIQNLPFSYTRLIVEDEIEDVLDYNVNDDLITLELKRNQKGEIALREDISKEFGIDVRNMSRSSIGKAITTELYEKFSGISRKEFMDTKTDRWKIKVSSILSPKLKFQTKILNELLRTVANSTIVVGSTKDEDKFKHEFRFGDVIYTMALGGLHSQDKPGLLVASELGACIRDADVASFYPNGILSYDVYPEHLERNPFRATVGYTKDSRVEAKHQAGKELKEYKKLLNEINVGKNKHQDESIIADLEKRANELLASSKRYKTKAEGLKIAINRMYGAFRDINDYLYDPKCTYKVTINLQLCLLMLIEALELKGIKVISANTDGIVCIVKPEQEADYKACCDWWQEYNNFELEFTNYEKYLRNDVNNYIAVKEGFQDAYNKLADKTEEVVQELEDIYIKRKGLFIDTIVFNKGYANPVVPKALNLFLLYNIPYSDTIENHIKSSKEAIYDYCISQKTDAKFNIIYRSIVNGKVEDEVLQKSNRFYISDVSHCSGTIIKIDKNKPNKINRIVAKYSVRPFNDYIEEEDYHIDFSYYKKECAKILYGKNKKTEGMVTMQGDLFGAISNNKHLEPIESPEEDGLFEVDFEDDNIVFPNPANDIPINNTEWGMLGYSSEEEYKLAIERGDDIPF</sequence>
<organism evidence="4">
    <name type="scientific">CrAss-like virus sp. ctt4r3</name>
    <dbReference type="NCBI Taxonomy" id="2823619"/>
    <lineage>
        <taxon>Viruses</taxon>
        <taxon>Duplodnaviria</taxon>
        <taxon>Heunggongvirae</taxon>
        <taxon>Uroviricota</taxon>
        <taxon>Caudoviricetes</taxon>
        <taxon>Crassvirales</taxon>
    </lineage>
</organism>
<dbReference type="EMBL" id="BK014649">
    <property type="protein sequence ID" value="DAD65771.1"/>
    <property type="molecule type" value="Genomic_DNA"/>
</dbReference>
<accession>A0A8S5L740</accession>
<dbReference type="GO" id="GO:0016787">
    <property type="term" value="F:hydrolase activity"/>
    <property type="evidence" value="ECO:0007669"/>
    <property type="project" value="UniProtKB-KW"/>
</dbReference>
<protein>
    <submittedName>
        <fullName evidence="4">DNA polymerase</fullName>
    </submittedName>
</protein>